<evidence type="ECO:0000256" key="2">
    <source>
        <dbReference type="ARBA" id="ARBA00022980"/>
    </source>
</evidence>
<evidence type="ECO:0000313" key="7">
    <source>
        <dbReference type="EMBL" id="KKQ92897.1"/>
    </source>
</evidence>
<dbReference type="GO" id="GO:0003735">
    <property type="term" value="F:structural constituent of ribosome"/>
    <property type="evidence" value="ECO:0007669"/>
    <property type="project" value="InterPro"/>
</dbReference>
<proteinExistence type="inferred from homology"/>
<sequence>MGGVQTQRHTKGKRNRRRSHLALKKIFLAVCGKCDRDVLPHHICAYCGYYNGREIIDVLAKLDKKDKKKRLKEEAAAQAARGDHGGGEKMTELNPKELSKK</sequence>
<reference evidence="7" key="1">
    <citation type="journal article" date="2015" name="Nature">
        <title>rRNA introns, odd ribosomes, and small enigmatic genomes across a large radiation of phyla.</title>
        <authorList>
            <person name="Brown C.T."/>
            <person name="Hug L.A."/>
            <person name="Thomas B.C."/>
            <person name="Sharon I."/>
            <person name="Castelle C.J."/>
            <person name="Singh A."/>
            <person name="Wilkins M.J."/>
            <person name="Williams K.H."/>
            <person name="Banfield J.F."/>
        </authorList>
    </citation>
    <scope>NUCLEOTIDE SEQUENCE [LARGE SCALE GENOMIC DNA]</scope>
</reference>
<keyword evidence="2 5" id="KW-0689">Ribosomal protein</keyword>
<organism evidence="7 8">
    <name type="scientific">Candidatus Azambacteria bacterium GW2011_GWA2_39_10</name>
    <dbReference type="NCBI Taxonomy" id="1618611"/>
    <lineage>
        <taxon>Bacteria</taxon>
        <taxon>Candidatus Azamiibacteriota</taxon>
    </lineage>
</organism>
<gene>
    <name evidence="5" type="primary">rpmF</name>
    <name evidence="7" type="ORF">UT16_C0003G0005</name>
</gene>
<dbReference type="SUPFAM" id="SSF57829">
    <property type="entry name" value="Zn-binding ribosomal proteins"/>
    <property type="match status" value="1"/>
</dbReference>
<dbReference type="PANTHER" id="PTHR35534:SF1">
    <property type="entry name" value="LARGE RIBOSOMAL SUBUNIT PROTEIN BL32"/>
    <property type="match status" value="1"/>
</dbReference>
<evidence type="ECO:0000256" key="5">
    <source>
        <dbReference type="HAMAP-Rule" id="MF_00340"/>
    </source>
</evidence>
<comment type="caution">
    <text evidence="7">The sequence shown here is derived from an EMBL/GenBank/DDBJ whole genome shotgun (WGS) entry which is preliminary data.</text>
</comment>
<dbReference type="Pfam" id="PF01783">
    <property type="entry name" value="Ribosomal_L32p"/>
    <property type="match status" value="1"/>
</dbReference>
<dbReference type="HAMAP" id="MF_00340">
    <property type="entry name" value="Ribosomal_bL32"/>
    <property type="match status" value="1"/>
</dbReference>
<evidence type="ECO:0000256" key="4">
    <source>
        <dbReference type="ARBA" id="ARBA00035178"/>
    </source>
</evidence>
<dbReference type="PANTHER" id="PTHR35534">
    <property type="entry name" value="50S RIBOSOMAL PROTEIN L32"/>
    <property type="match status" value="1"/>
</dbReference>
<dbReference type="GO" id="GO:0006412">
    <property type="term" value="P:translation"/>
    <property type="evidence" value="ECO:0007669"/>
    <property type="project" value="UniProtKB-UniRule"/>
</dbReference>
<dbReference type="NCBIfam" id="TIGR01031">
    <property type="entry name" value="rpmF_bact"/>
    <property type="match status" value="1"/>
</dbReference>
<dbReference type="AlphaFoldDB" id="A0A0G0LP92"/>
<evidence type="ECO:0000313" key="8">
    <source>
        <dbReference type="Proteomes" id="UP000034706"/>
    </source>
</evidence>
<protein>
    <recommendedName>
        <fullName evidence="4 5">Large ribosomal subunit protein bL32</fullName>
    </recommendedName>
</protein>
<evidence type="ECO:0000256" key="6">
    <source>
        <dbReference type="SAM" id="MobiDB-lite"/>
    </source>
</evidence>
<evidence type="ECO:0000256" key="1">
    <source>
        <dbReference type="ARBA" id="ARBA00008560"/>
    </source>
</evidence>
<dbReference type="InterPro" id="IPR002677">
    <property type="entry name" value="Ribosomal_bL32"/>
</dbReference>
<dbReference type="InterPro" id="IPR011332">
    <property type="entry name" value="Ribosomal_zn-bd"/>
</dbReference>
<dbReference type="EMBL" id="LBVT01000003">
    <property type="protein sequence ID" value="KKQ92897.1"/>
    <property type="molecule type" value="Genomic_DNA"/>
</dbReference>
<name>A0A0G0LP92_9BACT</name>
<dbReference type="InterPro" id="IPR044957">
    <property type="entry name" value="Ribosomal_bL32_bact"/>
</dbReference>
<evidence type="ECO:0000256" key="3">
    <source>
        <dbReference type="ARBA" id="ARBA00023274"/>
    </source>
</evidence>
<dbReference type="GO" id="GO:0015934">
    <property type="term" value="C:large ribosomal subunit"/>
    <property type="evidence" value="ECO:0007669"/>
    <property type="project" value="InterPro"/>
</dbReference>
<comment type="similarity">
    <text evidence="1 5">Belongs to the bacterial ribosomal protein bL32 family.</text>
</comment>
<feature type="region of interest" description="Disordered" evidence="6">
    <location>
        <begin position="67"/>
        <end position="101"/>
    </location>
</feature>
<keyword evidence="3 5" id="KW-0687">Ribonucleoprotein</keyword>
<dbReference type="Proteomes" id="UP000034706">
    <property type="component" value="Unassembled WGS sequence"/>
</dbReference>
<accession>A0A0G0LP92</accession>